<comment type="caution">
    <text evidence="1">The sequence shown here is derived from an EMBL/GenBank/DDBJ whole genome shotgun (WGS) entry which is preliminary data.</text>
</comment>
<dbReference type="RefSeq" id="WP_285491490.1">
    <property type="nucleotide sequence ID" value="NZ_BSTI01000041.1"/>
</dbReference>
<name>A0A9W6VMJ8_9PSEU</name>
<accession>A0A9W6VMJ8</accession>
<evidence type="ECO:0000313" key="1">
    <source>
        <dbReference type="EMBL" id="GLY71616.1"/>
    </source>
</evidence>
<organism evidence="1 2">
    <name type="scientific">Amycolatopsis taiwanensis</name>
    <dbReference type="NCBI Taxonomy" id="342230"/>
    <lineage>
        <taxon>Bacteria</taxon>
        <taxon>Bacillati</taxon>
        <taxon>Actinomycetota</taxon>
        <taxon>Actinomycetes</taxon>
        <taxon>Pseudonocardiales</taxon>
        <taxon>Pseudonocardiaceae</taxon>
        <taxon>Amycolatopsis</taxon>
    </lineage>
</organism>
<gene>
    <name evidence="1" type="ORF">Atai01_82350</name>
</gene>
<protein>
    <recommendedName>
        <fullName evidence="3">Mini-circle protein</fullName>
    </recommendedName>
</protein>
<keyword evidence="2" id="KW-1185">Reference proteome</keyword>
<evidence type="ECO:0008006" key="3">
    <source>
        <dbReference type="Google" id="ProtNLM"/>
    </source>
</evidence>
<proteinExistence type="predicted"/>
<dbReference type="EMBL" id="BSTI01000041">
    <property type="protein sequence ID" value="GLY71616.1"/>
    <property type="molecule type" value="Genomic_DNA"/>
</dbReference>
<dbReference type="Gene3D" id="1.20.120.450">
    <property type="entry name" value="dinb family like domain"/>
    <property type="match status" value="1"/>
</dbReference>
<evidence type="ECO:0000313" key="2">
    <source>
        <dbReference type="Proteomes" id="UP001165136"/>
    </source>
</evidence>
<dbReference type="InterPro" id="IPR034660">
    <property type="entry name" value="DinB/YfiT-like"/>
</dbReference>
<dbReference type="Proteomes" id="UP001165136">
    <property type="component" value="Unassembled WGS sequence"/>
</dbReference>
<sequence>MTVNELTTTPAVTGERADLLAALAKQRHFLRFTTRDLTDEQAGRRTTVSELCLGGLIKHVTAVERSWANFIVEGPSAMPDFTAMTEEDQARWADEFRMLPGDTLAGVLASYDEAARRTDELVAVLPDLDVTHPLPKAPWPQPERWSVRQVLIHIIAETAQHAGHADIIRESLDGAKTMG</sequence>
<dbReference type="Pfam" id="PF04978">
    <property type="entry name" value="MST"/>
    <property type="match status" value="1"/>
</dbReference>
<dbReference type="SUPFAM" id="SSF109854">
    <property type="entry name" value="DinB/YfiT-like putative metalloenzymes"/>
    <property type="match status" value="1"/>
</dbReference>
<dbReference type="InterPro" id="IPR007061">
    <property type="entry name" value="MST-like"/>
</dbReference>
<reference evidence="1" key="1">
    <citation type="submission" date="2023-03" db="EMBL/GenBank/DDBJ databases">
        <title>Amycolatopsis taiwanensis NBRC 103393.</title>
        <authorList>
            <person name="Ichikawa N."/>
            <person name="Sato H."/>
            <person name="Tonouchi N."/>
        </authorList>
    </citation>
    <scope>NUCLEOTIDE SEQUENCE</scope>
    <source>
        <strain evidence="1">NBRC 103393</strain>
    </source>
</reference>
<dbReference type="AlphaFoldDB" id="A0A9W6VMJ8"/>